<dbReference type="Proteomes" id="UP000294444">
    <property type="component" value="Chromosome"/>
</dbReference>
<evidence type="ECO:0000313" key="3">
    <source>
        <dbReference type="Proteomes" id="UP000294444"/>
    </source>
</evidence>
<dbReference type="AlphaFoldDB" id="A0A4P7CFI7"/>
<dbReference type="KEGG" id="aio:EXH44_05235"/>
<feature type="signal peptide" evidence="1">
    <location>
        <begin position="1"/>
        <end position="23"/>
    </location>
</feature>
<keyword evidence="3" id="KW-1185">Reference proteome</keyword>
<feature type="chain" id="PRO_5020522296" description="Outer membrane protein" evidence="1">
    <location>
        <begin position="24"/>
        <end position="317"/>
    </location>
</feature>
<keyword evidence="1" id="KW-0732">Signal</keyword>
<reference evidence="2 3" key="1">
    <citation type="submission" date="2019-03" db="EMBL/GenBank/DDBJ databases">
        <authorList>
            <person name="Che Y."/>
            <person name="Zhou L."/>
        </authorList>
    </citation>
    <scope>NUCLEOTIDE SEQUENCE [LARGE SCALE GENOMIC DNA]</scope>
    <source>
        <strain evidence="2 3">AIFJ1607</strain>
    </source>
</reference>
<proteinExistence type="predicted"/>
<sequence length="317" mass="37631">MKHSYSVISLMILFGTYSNISYANTTWADKQHSTIKESLHSWSNTIDSWLGTPDPSQPASASIRIMLDNEWNHYDGYSIKPRIRGKIKLPTLKQHLSVVFGDEDLDNQSRDKNQLHRNYKIPLEQDKKYDGKQSRDDNASLALRWSKETDRLGIETDIDLGIRSGADIFVRAKAAKTWKYDEQYSTRLEQIYRYGINSKHYLRTNLENKYQRTDITFINNHTFLEYTHDIDEKLFWGNSLYQQHDFVGHKRLNYGLFVGGEINRKKVDVHYYGPFINWRQPILREWLFIQPEVHYYNNKKLDRKHHLGAFFRIEAIF</sequence>
<evidence type="ECO:0000313" key="2">
    <source>
        <dbReference type="EMBL" id="QBQ63676.1"/>
    </source>
</evidence>
<organism evidence="2 3">
    <name type="scientific">Actinobacillus indolicus</name>
    <dbReference type="NCBI Taxonomy" id="51049"/>
    <lineage>
        <taxon>Bacteria</taxon>
        <taxon>Pseudomonadati</taxon>
        <taxon>Pseudomonadota</taxon>
        <taxon>Gammaproteobacteria</taxon>
        <taxon>Pasteurellales</taxon>
        <taxon>Pasteurellaceae</taxon>
        <taxon>Actinobacillus</taxon>
    </lineage>
</organism>
<evidence type="ECO:0008006" key="4">
    <source>
        <dbReference type="Google" id="ProtNLM"/>
    </source>
</evidence>
<dbReference type="EMBL" id="CP038145">
    <property type="protein sequence ID" value="QBQ63676.1"/>
    <property type="molecule type" value="Genomic_DNA"/>
</dbReference>
<dbReference type="RefSeq" id="WP_162856550.1">
    <property type="nucleotide sequence ID" value="NZ_CP038145.1"/>
</dbReference>
<name>A0A4P7CFI7_9PAST</name>
<protein>
    <recommendedName>
        <fullName evidence="4">Outer membrane protein</fullName>
    </recommendedName>
</protein>
<accession>A0A4P7CFI7</accession>
<gene>
    <name evidence="2" type="ORF">EXH44_05235</name>
</gene>
<evidence type="ECO:0000256" key="1">
    <source>
        <dbReference type="SAM" id="SignalP"/>
    </source>
</evidence>